<feature type="region of interest" description="Disordered" evidence="5">
    <location>
        <begin position="276"/>
        <end position="307"/>
    </location>
</feature>
<name>A0A2C6L032_9APIC</name>
<dbReference type="GeneID" id="94427478"/>
<feature type="transmembrane region" description="Helical" evidence="6">
    <location>
        <begin position="459"/>
        <end position="481"/>
    </location>
</feature>
<evidence type="ECO:0000256" key="4">
    <source>
        <dbReference type="ARBA" id="ARBA00023136"/>
    </source>
</evidence>
<feature type="region of interest" description="Disordered" evidence="5">
    <location>
        <begin position="821"/>
        <end position="1441"/>
    </location>
</feature>
<feature type="compositionally biased region" description="Low complexity" evidence="5">
    <location>
        <begin position="853"/>
        <end position="867"/>
    </location>
</feature>
<keyword evidence="3 6" id="KW-1133">Transmembrane helix</keyword>
<feature type="transmembrane region" description="Helical" evidence="6">
    <location>
        <begin position="493"/>
        <end position="514"/>
    </location>
</feature>
<proteinExistence type="predicted"/>
<evidence type="ECO:0000256" key="6">
    <source>
        <dbReference type="SAM" id="Phobius"/>
    </source>
</evidence>
<feature type="compositionally biased region" description="Polar residues" evidence="5">
    <location>
        <begin position="1144"/>
        <end position="1161"/>
    </location>
</feature>
<evidence type="ECO:0000256" key="2">
    <source>
        <dbReference type="ARBA" id="ARBA00022692"/>
    </source>
</evidence>
<dbReference type="EMBL" id="MIGC01001831">
    <property type="protein sequence ID" value="PHJ22079.1"/>
    <property type="molecule type" value="Genomic_DNA"/>
</dbReference>
<sequence length="1515" mass="163154">MESASDLLESPALPGAGVKGVGALPSPSLNRSAFIDIGWVFALGCLCALIASLLAGVTIFLHLAHYAFPSLQKYVVRILLFVPVYALSSLVILIFPGQFLYVEALRDVWEAVVVYSFFCLILARCGGEDVCASALSRDPGSIRHPQPIPFLLHLWRRLIKYSSDDFSSPSSSSTRDANFNAPPASSSSSSSSRTLTAYPPQYSSSSLENYNSDLLKEGRGGGVSPEEMHAMSQSTLPPLSSPSSFNGKGKKDRFFSCKTSHLHPGKIPVVIIGKERAGGAGGGKDGEEQGRSGVRRHEAEKEEEEANMEGCLDLHRGEKRECDKSDDCPPPRSTHQGDGAVEGSGVLVITPPENARGEAEGDRRSRLAMNGRRGHDMTGTTPRGGGGHAFSYHGRSLPSDSQRPHLHHPTGRREGKSFLCCGGRTRKALGCIGEGEESFLVCDDNIPTGLAFVKGCKRWILQFIFVKPTMAILSVVMFSVGKYHSLEYQIPYMVLYNFSICGALYALGLFYLATRKLPALRHFHPVGKFFAMKLVIVATWYQAFFLGIVDGMTVRDVTKWSNWLLCVEMPFFALLNTYAYPVVEFLPLPHPSSTSAQAGAAAASSAAPGFELDGSFSHASTKEFSARPIGEGMHALPGSHHIGGGYPSSFLKPANRQDSSSVVIVSQGIPLGDVPQGGMKPAACAASSSPPLPVVSSTTLMKTKTHPYSNGGESQEGGKSKERRGFSPSSSLTSRGHGVVAEVGGAVAAAASKIDATLHVAATTIGRPFQGISCVTDPAAREQAFRNARDAVFMSDVVSDAYYNFHAKYNQHALLINQQQTDTLSPRDTSNLGTPFDSPRHSPAPPPPPSMPSPLHSTSSSSSHPFPMNGGAAGPSTKEVQISESPTHRHSLPLSLSSSTSYLSSSSGSGDGSSSYLDDRTHLQPNGPHFPSSSQVVGGGAGGVASPRRSSTCSGNGGSAIEAAFPSCSPPPLQILSPPPYVLSSLHSRDLSSSFAPASQSSLPQSASEGSSVIGKESSPSHLLLEGDEELLSRLSSAPATCSHPTPRRQMNGKSRTSSSSLSSIPGGRVGGSSTWQQAHPQKQKEESYDDSSLSASQEGGEKNKKKIMREGDQEERFFFSREEGEEECREDRDYESSPHYDTPSGTFQSSRSVSSPTLNGQRDLENEKTNGDFHDSERRRRRSSSIARDSVKHLEEEEYLSDQQEGGAGRGPSPRQRRREAQHQAAVPPSISELENEEEEEEGDRIGGVLPGEVVGSSTPNVKTTLQLRERKKEREERSKVEQEEKKGREIKEKEKEDPSHSSVSIGEERESSMRGVDEEDGSACIRGVDDEVRSIQSEQESLSSSCSKAASFSPSSHGCSFLRENSCSSSHRPSSLSSSERIVGAVTDEPKAARPLRDTNDVNRAGELDEEKVAMKGGEEEDDLGRSSQQREGYYKDDIDGIERHHIEISIESDEEKKARRCSIFSTPSSSTLSTSSSTYPACRYDDLHTVSDASSLFSLSKPRKLENSFFSI</sequence>
<feature type="region of interest" description="Disordered" evidence="5">
    <location>
        <begin position="320"/>
        <end position="414"/>
    </location>
</feature>
<dbReference type="PANTHER" id="PTHR23423">
    <property type="entry name" value="ORGANIC SOLUTE TRANSPORTER-RELATED"/>
    <property type="match status" value="1"/>
</dbReference>
<feature type="compositionally biased region" description="Low complexity" evidence="5">
    <location>
        <begin position="1336"/>
        <end position="1358"/>
    </location>
</feature>
<feature type="compositionally biased region" description="Basic and acidic residues" evidence="5">
    <location>
        <begin position="1109"/>
        <end position="1123"/>
    </location>
</feature>
<feature type="compositionally biased region" description="Basic and acidic residues" evidence="5">
    <location>
        <begin position="355"/>
        <end position="365"/>
    </location>
</feature>
<dbReference type="GO" id="GO:0016020">
    <property type="term" value="C:membrane"/>
    <property type="evidence" value="ECO:0007669"/>
    <property type="project" value="UniProtKB-SubCell"/>
</dbReference>
<evidence type="ECO:0000256" key="1">
    <source>
        <dbReference type="ARBA" id="ARBA00004141"/>
    </source>
</evidence>
<feature type="compositionally biased region" description="Basic and acidic residues" evidence="5">
    <location>
        <begin position="1390"/>
        <end position="1420"/>
    </location>
</feature>
<feature type="transmembrane region" description="Helical" evidence="6">
    <location>
        <begin position="37"/>
        <end position="62"/>
    </location>
</feature>
<dbReference type="OrthoDB" id="5348404at2759"/>
<evidence type="ECO:0000313" key="7">
    <source>
        <dbReference type="EMBL" id="PHJ22079.1"/>
    </source>
</evidence>
<organism evidence="7 8">
    <name type="scientific">Cystoisospora suis</name>
    <dbReference type="NCBI Taxonomy" id="483139"/>
    <lineage>
        <taxon>Eukaryota</taxon>
        <taxon>Sar</taxon>
        <taxon>Alveolata</taxon>
        <taxon>Apicomplexa</taxon>
        <taxon>Conoidasida</taxon>
        <taxon>Coccidia</taxon>
        <taxon>Eucoccidiorida</taxon>
        <taxon>Eimeriorina</taxon>
        <taxon>Sarcocystidae</taxon>
        <taxon>Cystoisospora</taxon>
    </lineage>
</organism>
<evidence type="ECO:0000313" key="8">
    <source>
        <dbReference type="Proteomes" id="UP000221165"/>
    </source>
</evidence>
<feature type="compositionally biased region" description="Basic and acidic residues" evidence="5">
    <location>
        <begin position="1269"/>
        <end position="1301"/>
    </location>
</feature>
<keyword evidence="8" id="KW-1185">Reference proteome</keyword>
<accession>A0A2C6L032</accession>
<feature type="compositionally biased region" description="Polar residues" evidence="5">
    <location>
        <begin position="201"/>
        <end position="212"/>
    </location>
</feature>
<feature type="compositionally biased region" description="Basic and acidic residues" evidence="5">
    <location>
        <begin position="716"/>
        <end position="725"/>
    </location>
</feature>
<feature type="compositionally biased region" description="Polar residues" evidence="5">
    <location>
        <begin position="1257"/>
        <end position="1268"/>
    </location>
</feature>
<keyword evidence="4 6" id="KW-0472">Membrane</keyword>
<feature type="compositionally biased region" description="Polar residues" evidence="5">
    <location>
        <begin position="1072"/>
        <end position="1081"/>
    </location>
</feature>
<dbReference type="RefSeq" id="XP_067923756.1">
    <property type="nucleotide sequence ID" value="XM_068064267.1"/>
</dbReference>
<feature type="compositionally biased region" description="Low complexity" evidence="5">
    <location>
        <begin position="1055"/>
        <end position="1064"/>
    </location>
</feature>
<feature type="compositionally biased region" description="Basic and acidic residues" evidence="5">
    <location>
        <begin position="284"/>
        <end position="300"/>
    </location>
</feature>
<feature type="region of interest" description="Disordered" evidence="5">
    <location>
        <begin position="170"/>
        <end position="251"/>
    </location>
</feature>
<gene>
    <name evidence="7" type="ORF">CSUI_004072</name>
</gene>
<feature type="compositionally biased region" description="Acidic residues" evidence="5">
    <location>
        <begin position="1235"/>
        <end position="1244"/>
    </location>
</feature>
<evidence type="ECO:0000256" key="3">
    <source>
        <dbReference type="ARBA" id="ARBA00022989"/>
    </source>
</evidence>
<feature type="compositionally biased region" description="Pro residues" evidence="5">
    <location>
        <begin position="842"/>
        <end position="852"/>
    </location>
</feature>
<dbReference type="Proteomes" id="UP000221165">
    <property type="component" value="Unassembled WGS sequence"/>
</dbReference>
<comment type="subcellular location">
    <subcellularLocation>
        <location evidence="1">Membrane</location>
        <topology evidence="1">Multi-pass membrane protein</topology>
    </subcellularLocation>
</comment>
<feature type="compositionally biased region" description="Low complexity" evidence="5">
    <location>
        <begin position="232"/>
        <end position="244"/>
    </location>
</feature>
<feature type="compositionally biased region" description="Basic and acidic residues" evidence="5">
    <location>
        <begin position="1308"/>
        <end position="1318"/>
    </location>
</feature>
<dbReference type="SMART" id="SM01417">
    <property type="entry name" value="Solute_trans_a"/>
    <property type="match status" value="1"/>
</dbReference>
<keyword evidence="2 6" id="KW-0812">Transmembrane</keyword>
<dbReference type="VEuPathDB" id="ToxoDB:CSUI_004072"/>
<feature type="compositionally biased region" description="Polar residues" evidence="5">
    <location>
        <begin position="821"/>
        <end position="833"/>
    </location>
</feature>
<feature type="compositionally biased region" description="Polar residues" evidence="5">
    <location>
        <begin position="1034"/>
        <end position="1044"/>
    </location>
</feature>
<feature type="compositionally biased region" description="Low complexity" evidence="5">
    <location>
        <begin position="983"/>
        <end position="1012"/>
    </location>
</feature>
<evidence type="ECO:0000256" key="5">
    <source>
        <dbReference type="SAM" id="MobiDB-lite"/>
    </source>
</evidence>
<feature type="compositionally biased region" description="Low complexity" evidence="5">
    <location>
        <begin position="1368"/>
        <end position="1381"/>
    </location>
</feature>
<feature type="compositionally biased region" description="Basic and acidic residues" evidence="5">
    <location>
        <begin position="1163"/>
        <end position="1179"/>
    </location>
</feature>
<dbReference type="Pfam" id="PF03619">
    <property type="entry name" value="Solute_trans_a"/>
    <property type="match status" value="2"/>
</dbReference>
<feature type="compositionally biased region" description="Low complexity" evidence="5">
    <location>
        <begin position="892"/>
        <end position="916"/>
    </location>
</feature>
<feature type="transmembrane region" description="Helical" evidence="6">
    <location>
        <begin position="526"/>
        <end position="549"/>
    </location>
</feature>
<feature type="transmembrane region" description="Helical" evidence="6">
    <location>
        <begin position="74"/>
        <end position="96"/>
    </location>
</feature>
<protein>
    <submittedName>
        <fullName evidence="7">Transmembrane</fullName>
    </submittedName>
</protein>
<feature type="compositionally biased region" description="Basic and acidic residues" evidence="5">
    <location>
        <begin position="1130"/>
        <end position="1139"/>
    </location>
</feature>
<feature type="compositionally biased region" description="Pro residues" evidence="5">
    <location>
        <begin position="968"/>
        <end position="981"/>
    </location>
</feature>
<comment type="caution">
    <text evidence="7">The sequence shown here is derived from an EMBL/GenBank/DDBJ whole genome shotgun (WGS) entry which is preliminary data.</text>
</comment>
<dbReference type="InterPro" id="IPR005178">
    <property type="entry name" value="Ostalpha/TMEM184C"/>
</dbReference>
<feature type="region of interest" description="Disordered" evidence="5">
    <location>
        <begin position="703"/>
        <end position="737"/>
    </location>
</feature>
<feature type="compositionally biased region" description="Basic and acidic residues" evidence="5">
    <location>
        <begin position="320"/>
        <end position="329"/>
    </location>
</feature>
<reference evidence="7 8" key="1">
    <citation type="journal article" date="2017" name="Int. J. Parasitol.">
        <title>The genome of the protozoan parasite Cystoisospora suis and a reverse vaccinology approach to identify vaccine candidates.</title>
        <authorList>
            <person name="Palmieri N."/>
            <person name="Shrestha A."/>
            <person name="Ruttkowski B."/>
            <person name="Beck T."/>
            <person name="Vogl C."/>
            <person name="Tomley F."/>
            <person name="Blake D.P."/>
            <person name="Joachim A."/>
        </authorList>
    </citation>
    <scope>NUCLEOTIDE SEQUENCE [LARGE SCALE GENOMIC DNA]</scope>
    <source>
        <strain evidence="7 8">Wien I</strain>
    </source>
</reference>